<evidence type="ECO:0000256" key="5">
    <source>
        <dbReference type="ARBA" id="ARBA00022499"/>
    </source>
</evidence>
<dbReference type="CDD" id="cd01805">
    <property type="entry name" value="Ubl_Rad23"/>
    <property type="match status" value="1"/>
</dbReference>
<sequence length="581" mass="65720">MQIFVKTLTGKTITLEVEPSDTIENVKAKIQDKEGIPPDQQRLIFAGKQLEDGRTLSDYNIQKESTLHLVLRLRGGMQIFVKTLTGKTITLEVEPSDTIENVKAKIQDKEGIPPDQQRLIFAGKQLEDGRTLSDYNIQKESTLHLVLRLRGGMQIFVKTLTGKTITLEVEPSDTIENVKAKIQDKEGIPPDQQRLIFAGKQLEDGRTLSDYNIQRSRLYTWCFVFVVVCRYLIRRGIPPDQQRLIFAGKQLEDGRTLSDYNIQKESTLHLVLRLRGGMQIFVKTLTGKTITLEVEPSDTIENVKAKIQDKEGIPPDQQRLIFAGKQLEDGRTLSDYNIQKESTLHLVLRLRGGMQIFVKTLTGKTITLEVEPSDTIENVKAKIQDKEGIPPDQQRLIFAGKQLEDGRTLSDYNIQKESTLHLVLRLRGGMQIFVKTLTGKTITLEVEPSDTIENVKAKIQDKEGIPPDQQRLIFAGKQLEDGRTLSDYNIQKESTLHLVLRLRGGMQIFVKTLTGKTITLEVEPSDTIENVKAKIQDKEGIPPDQQRLIFAGKQLEDGRTLSDYNIQKESTLHLVLRLRGG</sequence>
<dbReference type="AlphaFoldDB" id="A0A4Z2CX16"/>
<feature type="domain" description="Ubiquitin-like" evidence="8">
    <location>
        <begin position="77"/>
        <end position="152"/>
    </location>
</feature>
<feature type="domain" description="Ubiquitin-like" evidence="8">
    <location>
        <begin position="153"/>
        <end position="214"/>
    </location>
</feature>
<dbReference type="STRING" id="6182.A0A4Z2CX16"/>
<feature type="domain" description="Ubiquitin-like" evidence="8">
    <location>
        <begin position="354"/>
        <end position="429"/>
    </location>
</feature>
<dbReference type="PROSITE" id="PS50053">
    <property type="entry name" value="UBIQUITIN_2"/>
    <property type="match status" value="8"/>
</dbReference>
<dbReference type="FunFam" id="3.10.20.90:FF:000158">
    <property type="entry name" value="Polyubiquitin 5"/>
    <property type="match status" value="6"/>
</dbReference>
<name>A0A4Z2CX16_SCHJA</name>
<comment type="similarity">
    <text evidence="3">Belongs to the ubiquitin family.</text>
</comment>
<dbReference type="FunFam" id="3.10.20.90:FF:000365">
    <property type="entry name" value="UBA52 isoform 14"/>
    <property type="match status" value="1"/>
</dbReference>
<comment type="caution">
    <text evidence="9">The sequence shown here is derived from an EMBL/GenBank/DDBJ whole genome shotgun (WGS) entry which is preliminary data.</text>
</comment>
<gene>
    <name evidence="9" type="ORF">EWB00_006776</name>
</gene>
<comment type="subcellular location">
    <subcellularLocation>
        <location evidence="2">Cytoplasm</location>
    </subcellularLocation>
    <subcellularLocation>
        <location evidence="1">Nucleus</location>
    </subcellularLocation>
</comment>
<dbReference type="Gene3D" id="3.10.20.90">
    <property type="entry name" value="Phosphatidylinositol 3-kinase Catalytic Subunit, Chain A, domain 1"/>
    <property type="match status" value="8"/>
</dbReference>
<dbReference type="GO" id="GO:0005634">
    <property type="term" value="C:nucleus"/>
    <property type="evidence" value="ECO:0007669"/>
    <property type="project" value="UniProtKB-SubCell"/>
</dbReference>
<evidence type="ECO:0000256" key="2">
    <source>
        <dbReference type="ARBA" id="ARBA00004496"/>
    </source>
</evidence>
<feature type="domain" description="Ubiquitin-like" evidence="8">
    <location>
        <begin position="1"/>
        <end position="76"/>
    </location>
</feature>
<dbReference type="GO" id="GO:0005737">
    <property type="term" value="C:cytoplasm"/>
    <property type="evidence" value="ECO:0007669"/>
    <property type="project" value="UniProtKB-SubCell"/>
</dbReference>
<dbReference type="InterPro" id="IPR029071">
    <property type="entry name" value="Ubiquitin-like_domsf"/>
</dbReference>
<dbReference type="CDD" id="cd01803">
    <property type="entry name" value="Ubl_ubiquitin"/>
    <property type="match status" value="6"/>
</dbReference>
<evidence type="ECO:0000256" key="7">
    <source>
        <dbReference type="ARBA" id="ARBA00023242"/>
    </source>
</evidence>
<organism evidence="9 10">
    <name type="scientific">Schistosoma japonicum</name>
    <name type="common">Blood fluke</name>
    <dbReference type="NCBI Taxonomy" id="6182"/>
    <lineage>
        <taxon>Eukaryota</taxon>
        <taxon>Metazoa</taxon>
        <taxon>Spiralia</taxon>
        <taxon>Lophotrochozoa</taxon>
        <taxon>Platyhelminthes</taxon>
        <taxon>Trematoda</taxon>
        <taxon>Digenea</taxon>
        <taxon>Strigeidida</taxon>
        <taxon>Schistosomatoidea</taxon>
        <taxon>Schistosomatidae</taxon>
        <taxon>Schistosoma</taxon>
    </lineage>
</organism>
<dbReference type="Proteomes" id="UP000311919">
    <property type="component" value="Unassembled WGS sequence"/>
</dbReference>
<evidence type="ECO:0000259" key="8">
    <source>
        <dbReference type="PROSITE" id="PS50053"/>
    </source>
</evidence>
<dbReference type="InterPro" id="IPR050158">
    <property type="entry name" value="Ubiquitin_ubiquitin-like"/>
</dbReference>
<feature type="domain" description="Ubiquitin-like" evidence="8">
    <location>
        <begin position="430"/>
        <end position="505"/>
    </location>
</feature>
<evidence type="ECO:0000256" key="3">
    <source>
        <dbReference type="ARBA" id="ARBA00008430"/>
    </source>
</evidence>
<dbReference type="Pfam" id="PF00240">
    <property type="entry name" value="ubiquitin"/>
    <property type="match status" value="8"/>
</dbReference>
<dbReference type="PROSITE" id="PS00299">
    <property type="entry name" value="UBIQUITIN_1"/>
    <property type="match status" value="7"/>
</dbReference>
<dbReference type="EMBL" id="SKCS01000403">
    <property type="protein sequence ID" value="TNN08787.1"/>
    <property type="molecule type" value="Genomic_DNA"/>
</dbReference>
<dbReference type="PANTHER" id="PTHR10666">
    <property type="entry name" value="UBIQUITIN"/>
    <property type="match status" value="1"/>
</dbReference>
<keyword evidence="7" id="KW-0539">Nucleus</keyword>
<feature type="domain" description="Ubiquitin-like" evidence="8">
    <location>
        <begin position="278"/>
        <end position="353"/>
    </location>
</feature>
<protein>
    <submittedName>
        <fullName evidence="9">Polyubiquitin</fullName>
    </submittedName>
</protein>
<keyword evidence="6" id="KW-0832">Ubl conjugation</keyword>
<dbReference type="InterPro" id="IPR000626">
    <property type="entry name" value="Ubiquitin-like_dom"/>
</dbReference>
<dbReference type="SUPFAM" id="SSF54236">
    <property type="entry name" value="Ubiquitin-like"/>
    <property type="match status" value="8"/>
</dbReference>
<dbReference type="OrthoDB" id="428577at2759"/>
<feature type="domain" description="Ubiquitin-like" evidence="8">
    <location>
        <begin position="234"/>
        <end position="277"/>
    </location>
</feature>
<keyword evidence="4" id="KW-0963">Cytoplasm</keyword>
<dbReference type="InterPro" id="IPR019956">
    <property type="entry name" value="Ubiquitin_dom"/>
</dbReference>
<keyword evidence="5" id="KW-1017">Isopeptide bond</keyword>
<evidence type="ECO:0000256" key="1">
    <source>
        <dbReference type="ARBA" id="ARBA00004123"/>
    </source>
</evidence>
<evidence type="ECO:0000256" key="6">
    <source>
        <dbReference type="ARBA" id="ARBA00022843"/>
    </source>
</evidence>
<accession>A0A4Z2CX16</accession>
<feature type="domain" description="Ubiquitin-like" evidence="8">
    <location>
        <begin position="506"/>
        <end position="581"/>
    </location>
</feature>
<dbReference type="PRINTS" id="PR00348">
    <property type="entry name" value="UBIQUITIN"/>
</dbReference>
<keyword evidence="10" id="KW-1185">Reference proteome</keyword>
<evidence type="ECO:0000256" key="4">
    <source>
        <dbReference type="ARBA" id="ARBA00022490"/>
    </source>
</evidence>
<proteinExistence type="inferred from homology"/>
<dbReference type="InterPro" id="IPR019954">
    <property type="entry name" value="Ubiquitin_CS"/>
</dbReference>
<evidence type="ECO:0000313" key="10">
    <source>
        <dbReference type="Proteomes" id="UP000311919"/>
    </source>
</evidence>
<evidence type="ECO:0000313" key="9">
    <source>
        <dbReference type="EMBL" id="TNN08787.1"/>
    </source>
</evidence>
<dbReference type="SMART" id="SM00213">
    <property type="entry name" value="UBQ"/>
    <property type="match status" value="8"/>
</dbReference>
<reference evidence="9 10" key="1">
    <citation type="submission" date="2019-03" db="EMBL/GenBank/DDBJ databases">
        <title>An improved genome assembly of the fluke Schistosoma japonicum.</title>
        <authorList>
            <person name="Hu W."/>
            <person name="Luo F."/>
            <person name="Yin M."/>
            <person name="Mo X."/>
            <person name="Sun C."/>
            <person name="Wu Q."/>
            <person name="Zhu B."/>
            <person name="Xiang M."/>
            <person name="Wang J."/>
            <person name="Wang Y."/>
            <person name="Zhang T."/>
            <person name="Xu B."/>
            <person name="Zheng H."/>
            <person name="Feng Z."/>
        </authorList>
    </citation>
    <scope>NUCLEOTIDE SEQUENCE [LARGE SCALE GENOMIC DNA]</scope>
    <source>
        <strain evidence="9">HuSjv2</strain>
        <tissue evidence="9">Worms</tissue>
    </source>
</reference>